<dbReference type="InterPro" id="IPR016039">
    <property type="entry name" value="Thiolase-like"/>
</dbReference>
<dbReference type="CDD" id="cd00830">
    <property type="entry name" value="KAS_III"/>
    <property type="match status" value="1"/>
</dbReference>
<dbReference type="SUPFAM" id="SSF53901">
    <property type="entry name" value="Thiolase-like"/>
    <property type="match status" value="1"/>
</dbReference>
<dbReference type="GO" id="GO:0006633">
    <property type="term" value="P:fatty acid biosynthetic process"/>
    <property type="evidence" value="ECO:0007669"/>
    <property type="project" value="InterPro"/>
</dbReference>
<keyword evidence="2" id="KW-0012">Acyltransferase</keyword>
<comment type="caution">
    <text evidence="5">The sequence shown here is derived from an EMBL/GenBank/DDBJ whole genome shotgun (WGS) entry which is preliminary data.</text>
</comment>
<organism evidence="5 6">
    <name type="scientific">Bacteroides cellulosilyticus</name>
    <dbReference type="NCBI Taxonomy" id="246787"/>
    <lineage>
        <taxon>Bacteria</taxon>
        <taxon>Pseudomonadati</taxon>
        <taxon>Bacteroidota</taxon>
        <taxon>Bacteroidia</taxon>
        <taxon>Bacteroidales</taxon>
        <taxon>Bacteroidaceae</taxon>
        <taxon>Bacteroides</taxon>
    </lineage>
</organism>
<evidence type="ECO:0000256" key="1">
    <source>
        <dbReference type="ARBA" id="ARBA00022679"/>
    </source>
</evidence>
<dbReference type="PANTHER" id="PTHR34069">
    <property type="entry name" value="3-OXOACYL-[ACYL-CARRIER-PROTEIN] SYNTHASE 3"/>
    <property type="match status" value="1"/>
</dbReference>
<dbReference type="Pfam" id="PF08545">
    <property type="entry name" value="ACP_syn_III"/>
    <property type="match status" value="1"/>
</dbReference>
<proteinExistence type="predicted"/>
<evidence type="ECO:0000259" key="4">
    <source>
        <dbReference type="Pfam" id="PF08545"/>
    </source>
</evidence>
<feature type="domain" description="Beta-ketoacyl-[acyl-carrier-protein] synthase III C-terminal" evidence="3">
    <location>
        <begin position="259"/>
        <end position="340"/>
    </location>
</feature>
<gene>
    <name evidence="5" type="ORF">F2Y87_22165</name>
</gene>
<dbReference type="InterPro" id="IPR013751">
    <property type="entry name" value="ACP_syn_III_N"/>
</dbReference>
<dbReference type="InterPro" id="IPR013747">
    <property type="entry name" value="ACP_syn_III_C"/>
</dbReference>
<accession>A0A6L3JUR7</accession>
<dbReference type="Proteomes" id="UP000482653">
    <property type="component" value="Unassembled WGS sequence"/>
</dbReference>
<evidence type="ECO:0000259" key="3">
    <source>
        <dbReference type="Pfam" id="PF08541"/>
    </source>
</evidence>
<dbReference type="Pfam" id="PF08541">
    <property type="entry name" value="ACP_syn_III_C"/>
    <property type="match status" value="1"/>
</dbReference>
<dbReference type="RefSeq" id="WP_149947928.1">
    <property type="nucleotide sequence ID" value="NZ_JBBNMF010000015.1"/>
</dbReference>
<evidence type="ECO:0000256" key="2">
    <source>
        <dbReference type="ARBA" id="ARBA00023315"/>
    </source>
</evidence>
<dbReference type="Gene3D" id="3.40.47.10">
    <property type="match status" value="1"/>
</dbReference>
<dbReference type="PANTHER" id="PTHR34069:SF2">
    <property type="entry name" value="BETA-KETOACYL-[ACYL-CARRIER-PROTEIN] SYNTHASE III"/>
    <property type="match status" value="1"/>
</dbReference>
<dbReference type="GO" id="GO:0044550">
    <property type="term" value="P:secondary metabolite biosynthetic process"/>
    <property type="evidence" value="ECO:0007669"/>
    <property type="project" value="TreeGrafter"/>
</dbReference>
<name>A0A6L3JUR7_9BACE</name>
<feature type="domain" description="Beta-ketoacyl-[acyl-carrier-protein] synthase III N-terminal" evidence="4">
    <location>
        <begin position="115"/>
        <end position="193"/>
    </location>
</feature>
<evidence type="ECO:0000313" key="6">
    <source>
        <dbReference type="Proteomes" id="UP000482653"/>
    </source>
</evidence>
<protein>
    <submittedName>
        <fullName evidence="5">Ketoacyl-ACP synthase III</fullName>
    </submittedName>
</protein>
<dbReference type="EMBL" id="VVYX01000033">
    <property type="protein sequence ID" value="KAA5415105.1"/>
    <property type="molecule type" value="Genomic_DNA"/>
</dbReference>
<reference evidence="5 6" key="1">
    <citation type="journal article" date="2019" name="Nat. Med.">
        <title>A library of human gut bacterial isolates paired with longitudinal multiomics data enables mechanistic microbiome research.</title>
        <authorList>
            <person name="Poyet M."/>
            <person name="Groussin M."/>
            <person name="Gibbons S.M."/>
            <person name="Avila-Pacheco J."/>
            <person name="Jiang X."/>
            <person name="Kearney S.M."/>
            <person name="Perrotta A.R."/>
            <person name="Berdy B."/>
            <person name="Zhao S."/>
            <person name="Lieberman T.D."/>
            <person name="Swanson P.K."/>
            <person name="Smith M."/>
            <person name="Roesemann S."/>
            <person name="Alexander J.E."/>
            <person name="Rich S.A."/>
            <person name="Livny J."/>
            <person name="Vlamakis H."/>
            <person name="Clish C."/>
            <person name="Bullock K."/>
            <person name="Deik A."/>
            <person name="Scott J."/>
            <person name="Pierce K.A."/>
            <person name="Xavier R.J."/>
            <person name="Alm E.J."/>
        </authorList>
    </citation>
    <scope>NUCLEOTIDE SEQUENCE [LARGE SCALE GENOMIC DNA]</scope>
    <source>
        <strain evidence="5 6">BIOML-A8</strain>
    </source>
</reference>
<sequence length="354" mass="39080">MAFIQIRNVEIKGISACVPQRIERNRDYPYLSAEEIEKYISTIGVEERHCAIHDGTICTSDLCCKAAERLIADLEWDSSEIELLVFISHTADYKLPSTACILQDRLGLSKQCMAFDSPLGCSGFVYGLGMVSSIIQTGMIKKALLLVGNTQSFYASPEDQSTALLFGDGGAAIALEYNADFKNTIDFHYMSDGSGKDALIVPDGGCRNPFTADSLRMAEDVGGYRRSRLHEKMDGLEVFSFATVNVPKSLKGLIDRFVIDINQIDYLLLHQANKFLCEKIRKRVKFDATKVPYNIDKFGNTSGASIPLLMVTNLSGQLKTENLNFIATGFGVGLSLGSVRFNTNKIICPELLYL</sequence>
<dbReference type="GO" id="GO:0004315">
    <property type="term" value="F:3-oxoacyl-[acyl-carrier-protein] synthase activity"/>
    <property type="evidence" value="ECO:0007669"/>
    <property type="project" value="InterPro"/>
</dbReference>
<dbReference type="AlphaFoldDB" id="A0A6L3JUR7"/>
<keyword evidence="1" id="KW-0808">Transferase</keyword>
<evidence type="ECO:0000313" key="5">
    <source>
        <dbReference type="EMBL" id="KAA5415105.1"/>
    </source>
</evidence>